<keyword evidence="1" id="KW-0472">Membrane</keyword>
<sequence>MSTTAIRTTAFRPVLPAVPVVSRPAVPRPTRFGTAVLATSPFRVPEFPAVRLPRAAAFPGFALGASVAARAALPARVPAPRRPGRTAAVRDVATVTTLRPRTAAVAPPTTTHPLRLTRRGRTGLGLGAGAVLAAAVLAGTSALAGTMVGSVGATAAVERTAPAPVAVTAGAGGEVVVQPGQTLSEIALSVAPGADWREVAAAIVALNSLDGSRLHPGQRLQLPAEW</sequence>
<dbReference type="InterPro" id="IPR018392">
    <property type="entry name" value="LysM"/>
</dbReference>
<dbReference type="InterPro" id="IPR036779">
    <property type="entry name" value="LysM_dom_sf"/>
</dbReference>
<dbReference type="EMBL" id="JBHMDM010000007">
    <property type="protein sequence ID" value="MFB9378004.1"/>
    <property type="molecule type" value="Genomic_DNA"/>
</dbReference>
<dbReference type="CDD" id="cd00118">
    <property type="entry name" value="LysM"/>
    <property type="match status" value="1"/>
</dbReference>
<dbReference type="Gene3D" id="3.10.350.10">
    <property type="entry name" value="LysM domain"/>
    <property type="match status" value="1"/>
</dbReference>
<organism evidence="3 4">
    <name type="scientific">Kineococcus gynurae</name>
    <dbReference type="NCBI Taxonomy" id="452979"/>
    <lineage>
        <taxon>Bacteria</taxon>
        <taxon>Bacillati</taxon>
        <taxon>Actinomycetota</taxon>
        <taxon>Actinomycetes</taxon>
        <taxon>Kineosporiales</taxon>
        <taxon>Kineosporiaceae</taxon>
        <taxon>Kineococcus</taxon>
    </lineage>
</organism>
<keyword evidence="1" id="KW-0812">Transmembrane</keyword>
<feature type="transmembrane region" description="Helical" evidence="1">
    <location>
        <begin position="124"/>
        <end position="144"/>
    </location>
</feature>
<feature type="domain" description="LysM" evidence="2">
    <location>
        <begin position="173"/>
        <end position="222"/>
    </location>
</feature>
<reference evidence="3 4" key="1">
    <citation type="submission" date="2024-09" db="EMBL/GenBank/DDBJ databases">
        <authorList>
            <person name="Sun Q."/>
            <person name="Mori K."/>
        </authorList>
    </citation>
    <scope>NUCLEOTIDE SEQUENCE [LARGE SCALE GENOMIC DNA]</scope>
    <source>
        <strain evidence="3 4">TISTR 1856</strain>
    </source>
</reference>
<evidence type="ECO:0000313" key="3">
    <source>
        <dbReference type="EMBL" id="MFB9378004.1"/>
    </source>
</evidence>
<comment type="caution">
    <text evidence="3">The sequence shown here is derived from an EMBL/GenBank/DDBJ whole genome shotgun (WGS) entry which is preliminary data.</text>
</comment>
<evidence type="ECO:0000256" key="1">
    <source>
        <dbReference type="SAM" id="Phobius"/>
    </source>
</evidence>
<proteinExistence type="predicted"/>
<evidence type="ECO:0000259" key="2">
    <source>
        <dbReference type="PROSITE" id="PS51782"/>
    </source>
</evidence>
<dbReference type="RefSeq" id="WP_380137554.1">
    <property type="nucleotide sequence ID" value="NZ_JBHLUI010000008.1"/>
</dbReference>
<keyword evidence="4" id="KW-1185">Reference proteome</keyword>
<protein>
    <submittedName>
        <fullName evidence="3">LysM peptidoglycan-binding domain-containing protein</fullName>
    </submittedName>
</protein>
<dbReference type="PROSITE" id="PS51782">
    <property type="entry name" value="LYSM"/>
    <property type="match status" value="1"/>
</dbReference>
<gene>
    <name evidence="3" type="ORF">ACFFVI_13610</name>
</gene>
<accession>A0ABV5LV85</accession>
<evidence type="ECO:0000313" key="4">
    <source>
        <dbReference type="Proteomes" id="UP001589748"/>
    </source>
</evidence>
<keyword evidence="1" id="KW-1133">Transmembrane helix</keyword>
<dbReference type="Proteomes" id="UP001589748">
    <property type="component" value="Unassembled WGS sequence"/>
</dbReference>
<dbReference type="SMART" id="SM00257">
    <property type="entry name" value="LysM"/>
    <property type="match status" value="1"/>
</dbReference>
<dbReference type="Pfam" id="PF01476">
    <property type="entry name" value="LysM"/>
    <property type="match status" value="1"/>
</dbReference>
<name>A0ABV5LV85_9ACTN</name>